<name>A0A6L5Y4I2_9FIRM</name>
<protein>
    <submittedName>
        <fullName evidence="2">Uncharacterized protein</fullName>
    </submittedName>
</protein>
<keyword evidence="1" id="KW-0472">Membrane</keyword>
<dbReference type="RefSeq" id="WP_154574100.1">
    <property type="nucleotide sequence ID" value="NZ_VUMZ01000003.1"/>
</dbReference>
<keyword evidence="3" id="KW-1185">Reference proteome</keyword>
<evidence type="ECO:0000313" key="2">
    <source>
        <dbReference type="EMBL" id="MST51649.1"/>
    </source>
</evidence>
<organism evidence="2 3">
    <name type="scientific">Hornefia butyriciproducens</name>
    <dbReference type="NCBI Taxonomy" id="2652293"/>
    <lineage>
        <taxon>Bacteria</taxon>
        <taxon>Bacillati</taxon>
        <taxon>Bacillota</taxon>
        <taxon>Clostridia</taxon>
        <taxon>Peptostreptococcales</taxon>
        <taxon>Anaerovoracaceae</taxon>
        <taxon>Hornefia</taxon>
    </lineage>
</organism>
<keyword evidence="1" id="KW-1133">Transmembrane helix</keyword>
<feature type="transmembrane region" description="Helical" evidence="1">
    <location>
        <begin position="6"/>
        <end position="34"/>
    </location>
</feature>
<dbReference type="Proteomes" id="UP000474676">
    <property type="component" value="Unassembled WGS sequence"/>
</dbReference>
<dbReference type="EMBL" id="VUMZ01000003">
    <property type="protein sequence ID" value="MST51649.1"/>
    <property type="molecule type" value="Genomic_DNA"/>
</dbReference>
<sequence length="62" mass="7221">MNEIVISTVLCNILVGCFCLLVLSWAATAINMVICERRDDKRKEAADLRDKEYHEKRMEAYK</sequence>
<evidence type="ECO:0000256" key="1">
    <source>
        <dbReference type="SAM" id="Phobius"/>
    </source>
</evidence>
<evidence type="ECO:0000313" key="3">
    <source>
        <dbReference type="Proteomes" id="UP000474676"/>
    </source>
</evidence>
<keyword evidence="1" id="KW-0812">Transmembrane</keyword>
<dbReference type="GeneID" id="303114660"/>
<reference evidence="2 3" key="1">
    <citation type="submission" date="2019-08" db="EMBL/GenBank/DDBJ databases">
        <title>In-depth cultivation of the pig gut microbiome towards novel bacterial diversity and tailored functional studies.</title>
        <authorList>
            <person name="Wylensek D."/>
            <person name="Hitch T.C.A."/>
            <person name="Clavel T."/>
        </authorList>
    </citation>
    <scope>NUCLEOTIDE SEQUENCE [LARGE SCALE GENOMIC DNA]</scope>
    <source>
        <strain evidence="2 3">WCA-MUC-591-APC-3H</strain>
    </source>
</reference>
<gene>
    <name evidence="2" type="ORF">FYJ64_04910</name>
</gene>
<dbReference type="AlphaFoldDB" id="A0A6L5Y4I2"/>
<proteinExistence type="predicted"/>
<comment type="caution">
    <text evidence="2">The sequence shown here is derived from an EMBL/GenBank/DDBJ whole genome shotgun (WGS) entry which is preliminary data.</text>
</comment>
<accession>A0A6L5Y4I2</accession>